<dbReference type="NCBIfam" id="TIGR01356">
    <property type="entry name" value="aroA"/>
    <property type="match status" value="1"/>
</dbReference>
<dbReference type="UniPathway" id="UPA00053">
    <property type="reaction ID" value="UER00089"/>
</dbReference>
<dbReference type="InterPro" id="IPR013792">
    <property type="entry name" value="RNA3'P_cycl/enolpyr_Trfase_a/b"/>
</dbReference>
<dbReference type="GO" id="GO:0008652">
    <property type="term" value="P:amino acid biosynthetic process"/>
    <property type="evidence" value="ECO:0007669"/>
    <property type="project" value="UniProtKB-KW"/>
</dbReference>
<keyword evidence="3 7" id="KW-0028">Amino-acid biosynthesis</keyword>
<dbReference type="PANTHER" id="PTHR21090:SF5">
    <property type="entry name" value="PENTAFUNCTIONAL AROM POLYPEPTIDE"/>
    <property type="match status" value="1"/>
</dbReference>
<dbReference type="PANTHER" id="PTHR21090">
    <property type="entry name" value="AROM/DEHYDROQUINATE SYNTHASE"/>
    <property type="match status" value="1"/>
</dbReference>
<keyword evidence="7" id="KW-0963">Cytoplasm</keyword>
<evidence type="ECO:0000256" key="1">
    <source>
        <dbReference type="ARBA" id="ARBA00004811"/>
    </source>
</evidence>
<comment type="caution">
    <text evidence="9">The sequence shown here is derived from an EMBL/GenBank/DDBJ whole genome shotgun (WGS) entry which is preliminary data.</text>
</comment>
<feature type="binding site" evidence="7">
    <location>
        <position position="105"/>
    </location>
    <ligand>
        <name>phosphoenolpyruvate</name>
        <dbReference type="ChEBI" id="CHEBI:58702"/>
    </ligand>
</feature>
<reference evidence="9 10" key="1">
    <citation type="submission" date="2017-07" db="EMBL/GenBank/DDBJ databases">
        <title>A draft genome sequence of Gluconacetobacter entanii LTH 4560.</title>
        <authorList>
            <person name="Skraban J."/>
            <person name="Cleenwerck I."/>
            <person name="Vandamme P."/>
            <person name="Trcek J."/>
        </authorList>
    </citation>
    <scope>NUCLEOTIDE SEQUENCE [LARGE SCALE GENOMIC DNA]</scope>
    <source>
        <strain evidence="9 10">LTH 4560</strain>
    </source>
</reference>
<dbReference type="PIRSF" id="PIRSF000505">
    <property type="entry name" value="EPSPS"/>
    <property type="match status" value="1"/>
</dbReference>
<feature type="binding site" evidence="7">
    <location>
        <position position="305"/>
    </location>
    <ligand>
        <name>3-phosphoshikimate</name>
        <dbReference type="ChEBI" id="CHEBI:145989"/>
    </ligand>
</feature>
<evidence type="ECO:0000256" key="3">
    <source>
        <dbReference type="ARBA" id="ARBA00022605"/>
    </source>
</evidence>
<feature type="binding site" evidence="7">
    <location>
        <position position="133"/>
    </location>
    <ligand>
        <name>phosphoenolpyruvate</name>
        <dbReference type="ChEBI" id="CHEBI:58702"/>
    </ligand>
</feature>
<evidence type="ECO:0000256" key="5">
    <source>
        <dbReference type="ARBA" id="ARBA00023141"/>
    </source>
</evidence>
<dbReference type="GO" id="GO:0005737">
    <property type="term" value="C:cytoplasm"/>
    <property type="evidence" value="ECO:0007669"/>
    <property type="project" value="UniProtKB-SubCell"/>
</dbReference>
<dbReference type="InterPro" id="IPR001986">
    <property type="entry name" value="Enolpyruvate_Tfrase_dom"/>
</dbReference>
<dbReference type="EC" id="2.5.1.19" evidence="7"/>
<comment type="subcellular location">
    <subcellularLocation>
        <location evidence="7">Cytoplasm</location>
    </subcellularLocation>
</comment>
<dbReference type="Gene3D" id="3.65.10.10">
    <property type="entry name" value="Enolpyruvate transferase domain"/>
    <property type="match status" value="2"/>
</dbReference>
<dbReference type="GO" id="GO:0009423">
    <property type="term" value="P:chorismate biosynthetic process"/>
    <property type="evidence" value="ECO:0007669"/>
    <property type="project" value="UniProtKB-UniRule"/>
</dbReference>
<feature type="binding site" evidence="7">
    <location>
        <position position="34"/>
    </location>
    <ligand>
        <name>phosphoenolpyruvate</name>
        <dbReference type="ChEBI" id="CHEBI:58702"/>
    </ligand>
</feature>
<feature type="binding site" evidence="7">
    <location>
        <position position="336"/>
    </location>
    <ligand>
        <name>phosphoenolpyruvate</name>
        <dbReference type="ChEBI" id="CHEBI:58702"/>
    </ligand>
</feature>
<evidence type="ECO:0000256" key="4">
    <source>
        <dbReference type="ARBA" id="ARBA00022679"/>
    </source>
</evidence>
<evidence type="ECO:0000313" key="9">
    <source>
        <dbReference type="EMBL" id="PYD62678.1"/>
    </source>
</evidence>
<feature type="binding site" evidence="7">
    <location>
        <position position="383"/>
    </location>
    <ligand>
        <name>phosphoenolpyruvate</name>
        <dbReference type="ChEBI" id="CHEBI:58702"/>
    </ligand>
</feature>
<dbReference type="GO" id="GO:0003866">
    <property type="term" value="F:3-phosphoshikimate 1-carboxyvinyltransferase activity"/>
    <property type="evidence" value="ECO:0007669"/>
    <property type="project" value="UniProtKB-UniRule"/>
</dbReference>
<feature type="binding site" evidence="7">
    <location>
        <position position="180"/>
    </location>
    <ligand>
        <name>3-phosphoshikimate</name>
        <dbReference type="ChEBI" id="CHEBI:145989"/>
    </ligand>
</feature>
<comment type="subunit">
    <text evidence="7">Monomer.</text>
</comment>
<dbReference type="AlphaFoldDB" id="A0A318PU17"/>
<evidence type="ECO:0000256" key="7">
    <source>
        <dbReference type="HAMAP-Rule" id="MF_00210"/>
    </source>
</evidence>
<feature type="domain" description="Enolpyruvate transferase" evidence="8">
    <location>
        <begin position="22"/>
        <end position="270"/>
    </location>
</feature>
<name>A0A318PU17_9PROT</name>
<sequence>MTEDGLFMNAPLPCLSIEPVTAPLQGRVVLPGSKSVTNRVLLLAGLARGTSHLTGALKSDDTLYMAQALRQMGVEVEQPDATSFVVRSTGMLRAPDAQLFLGNAGTAVRFLTAASALVRGTVVVGGDANMARRPIAPLVTALRQLGIDASAPSGCPPVTIHGTGGLSGGAVEIDASLSSQYVSALLMMAACSSKPVRISLSGPHIGAQGYIGLTIAAMRAFGASVTAGDDASWTVAPGGYTATDFRIEPDASAATYLWAAEALSGGAIDIGFPIDDFTQPDAAAWRVIQSFPHMPAVIDGSQMQDAIPTLAVMAMFNATPVRFVGIENLRVKECDRTHALATQMQRINPAYAREEGDDLLVFPSPDPAQTAKEVRIETYDDHRIAMSFALAALKIPGISILNPGCVGKTFPAYWDTLRALGVKIAPCGSN</sequence>
<evidence type="ECO:0000256" key="6">
    <source>
        <dbReference type="ARBA" id="ARBA00044633"/>
    </source>
</evidence>
<feature type="binding site" evidence="7">
    <location>
        <position position="408"/>
    </location>
    <ligand>
        <name>phosphoenolpyruvate</name>
        <dbReference type="ChEBI" id="CHEBI:58702"/>
    </ligand>
</feature>
<organism evidence="9 10">
    <name type="scientific">Gluconacetobacter entanii</name>
    <dbReference type="NCBI Taxonomy" id="108528"/>
    <lineage>
        <taxon>Bacteria</taxon>
        <taxon>Pseudomonadati</taxon>
        <taxon>Pseudomonadota</taxon>
        <taxon>Alphaproteobacteria</taxon>
        <taxon>Acetobacterales</taxon>
        <taxon>Acetobacteraceae</taxon>
        <taxon>Gluconacetobacter</taxon>
    </lineage>
</organism>
<protein>
    <recommendedName>
        <fullName evidence="7">3-phosphoshikimate 1-carboxyvinyltransferase</fullName>
        <ecNumber evidence="7">2.5.1.19</ecNumber>
    </recommendedName>
    <alternativeName>
        <fullName evidence="7">5-enolpyruvylshikimate-3-phosphate synthase</fullName>
        <shortName evidence="7">EPSP synthase</shortName>
        <shortName evidence="7">EPSPS</shortName>
    </alternativeName>
</protein>
<feature type="binding site" evidence="7">
    <location>
        <position position="179"/>
    </location>
    <ligand>
        <name>3-phosphoshikimate</name>
        <dbReference type="ChEBI" id="CHEBI:145989"/>
    </ligand>
</feature>
<proteinExistence type="inferred from homology"/>
<dbReference type="Proteomes" id="UP000248301">
    <property type="component" value="Unassembled WGS sequence"/>
</dbReference>
<feature type="binding site" evidence="7">
    <location>
        <position position="39"/>
    </location>
    <ligand>
        <name>3-phosphoshikimate</name>
        <dbReference type="ChEBI" id="CHEBI:145989"/>
    </ligand>
</feature>
<dbReference type="HAMAP" id="MF_00210">
    <property type="entry name" value="EPSP_synth"/>
    <property type="match status" value="1"/>
</dbReference>
<dbReference type="GO" id="GO:0009073">
    <property type="term" value="P:aromatic amino acid family biosynthetic process"/>
    <property type="evidence" value="ECO:0007669"/>
    <property type="project" value="UniProtKB-KW"/>
</dbReference>
<dbReference type="SUPFAM" id="SSF55205">
    <property type="entry name" value="EPT/RTPC-like"/>
    <property type="match status" value="1"/>
</dbReference>
<dbReference type="EMBL" id="NKUF01000026">
    <property type="protein sequence ID" value="PYD62678.1"/>
    <property type="molecule type" value="Genomic_DNA"/>
</dbReference>
<comment type="similarity">
    <text evidence="2 7">Belongs to the EPSP synthase family.</text>
</comment>
<comment type="pathway">
    <text evidence="1 7">Metabolic intermediate biosynthesis; chorismate biosynthesis; chorismate from D-erythrose 4-phosphate and phosphoenolpyruvate: step 6/7.</text>
</comment>
<feature type="binding site" evidence="7">
    <location>
        <position position="328"/>
    </location>
    <ligand>
        <name>3-phosphoshikimate</name>
        <dbReference type="ChEBI" id="CHEBI:145989"/>
    </ligand>
</feature>
<feature type="binding site" evidence="7">
    <location>
        <position position="34"/>
    </location>
    <ligand>
        <name>3-phosphoshikimate</name>
        <dbReference type="ChEBI" id="CHEBI:145989"/>
    </ligand>
</feature>
<dbReference type="InterPro" id="IPR023193">
    <property type="entry name" value="EPSP_synthase_CS"/>
</dbReference>
<dbReference type="CDD" id="cd01556">
    <property type="entry name" value="EPSP_synthase"/>
    <property type="match status" value="1"/>
</dbReference>
<feature type="binding site" evidence="7">
    <location>
        <position position="180"/>
    </location>
    <ligand>
        <name>phosphoenolpyruvate</name>
        <dbReference type="ChEBI" id="CHEBI:58702"/>
    </ligand>
</feature>
<feature type="active site" description="Proton acceptor" evidence="7">
    <location>
        <position position="305"/>
    </location>
</feature>
<keyword evidence="4 7" id="KW-0808">Transferase</keyword>
<evidence type="ECO:0000313" key="10">
    <source>
        <dbReference type="Proteomes" id="UP000248301"/>
    </source>
</evidence>
<gene>
    <name evidence="7 9" type="primary">aroA</name>
    <name evidence="9" type="ORF">CFR72_11290</name>
</gene>
<evidence type="ECO:0000259" key="8">
    <source>
        <dbReference type="Pfam" id="PF00275"/>
    </source>
</evidence>
<keyword evidence="5 7" id="KW-0057">Aromatic amino acid biosynthesis</keyword>
<dbReference type="Pfam" id="PF00275">
    <property type="entry name" value="EPSP_synthase"/>
    <property type="match status" value="2"/>
</dbReference>
<feature type="domain" description="Enolpyruvate transferase" evidence="8">
    <location>
        <begin position="285"/>
        <end position="417"/>
    </location>
</feature>
<accession>A0A318PU17</accession>
<dbReference type="PROSITE" id="PS00104">
    <property type="entry name" value="EPSP_SYNTHASE_1"/>
    <property type="match status" value="1"/>
</dbReference>
<dbReference type="InterPro" id="IPR036968">
    <property type="entry name" value="Enolpyruvate_Tfrase_sf"/>
</dbReference>
<feature type="binding site" evidence="7">
    <location>
        <position position="332"/>
    </location>
    <ligand>
        <name>3-phosphoshikimate</name>
        <dbReference type="ChEBI" id="CHEBI:145989"/>
    </ligand>
</feature>
<evidence type="ECO:0000256" key="2">
    <source>
        <dbReference type="ARBA" id="ARBA00009948"/>
    </source>
</evidence>
<comment type="caution">
    <text evidence="7">Lacks conserved residue(s) required for the propagation of feature annotation.</text>
</comment>
<comment type="catalytic activity">
    <reaction evidence="6">
        <text>3-phosphoshikimate + phosphoenolpyruvate = 5-O-(1-carboxyvinyl)-3-phosphoshikimate + phosphate</text>
        <dbReference type="Rhea" id="RHEA:21256"/>
        <dbReference type="ChEBI" id="CHEBI:43474"/>
        <dbReference type="ChEBI" id="CHEBI:57701"/>
        <dbReference type="ChEBI" id="CHEBI:58702"/>
        <dbReference type="ChEBI" id="CHEBI:145989"/>
        <dbReference type="EC" id="2.5.1.19"/>
    </reaction>
    <physiologicalReaction direction="left-to-right" evidence="6">
        <dbReference type="Rhea" id="RHEA:21257"/>
    </physiologicalReaction>
</comment>
<dbReference type="OrthoDB" id="9809920at2"/>
<feature type="binding site" evidence="7">
    <location>
        <position position="35"/>
    </location>
    <ligand>
        <name>3-phosphoshikimate</name>
        <dbReference type="ChEBI" id="CHEBI:145989"/>
    </ligand>
</feature>
<feature type="binding site" evidence="7">
    <location>
        <position position="178"/>
    </location>
    <ligand>
        <name>3-phosphoshikimate</name>
        <dbReference type="ChEBI" id="CHEBI:145989"/>
    </ligand>
</feature>
<dbReference type="InterPro" id="IPR006264">
    <property type="entry name" value="EPSP_synthase"/>
</dbReference>
<comment type="function">
    <text evidence="7">Catalyzes the transfer of the enolpyruvyl moiety of phosphoenolpyruvate (PEP) to the 5-hydroxyl of shikimate-3-phosphate (S3P) to produce enolpyruvyl shikimate-3-phosphate and inorganic phosphate.</text>
</comment>